<dbReference type="EMBL" id="CP019688">
    <property type="protein sequence ID" value="AQQ15687.1"/>
    <property type="molecule type" value="Genomic_DNA"/>
</dbReference>
<reference evidence="1 2" key="1">
    <citation type="submission" date="2016-12" db="EMBL/GenBank/DDBJ databases">
        <authorList>
            <person name="Song W.-J."/>
            <person name="Kurnit D.M."/>
        </authorList>
    </citation>
    <scope>NUCLEOTIDE SEQUENCE [LARGE SCALE GENOMIC DNA]</scope>
    <source>
        <strain evidence="1 2">DSM 30827</strain>
    </source>
</reference>
<name>A0A1Q2HXU2_9CORY</name>
<evidence type="ECO:0000313" key="2">
    <source>
        <dbReference type="Proteomes" id="UP000217209"/>
    </source>
</evidence>
<dbReference type="KEGG" id="cgv:CGLAU_08660"/>
<dbReference type="InterPro" id="IPR011664">
    <property type="entry name" value="Abi_system_AbiD/AbiF-like"/>
</dbReference>
<evidence type="ECO:0000313" key="1">
    <source>
        <dbReference type="EMBL" id="AQQ15687.1"/>
    </source>
</evidence>
<dbReference type="Proteomes" id="UP000217209">
    <property type="component" value="Chromosome"/>
</dbReference>
<accession>A0A1Q2HXU2</accession>
<keyword evidence="2" id="KW-1185">Reference proteome</keyword>
<organism evidence="1 2">
    <name type="scientific">Corynebacterium glaucum</name>
    <dbReference type="NCBI Taxonomy" id="187491"/>
    <lineage>
        <taxon>Bacteria</taxon>
        <taxon>Bacillati</taxon>
        <taxon>Actinomycetota</taxon>
        <taxon>Actinomycetes</taxon>
        <taxon>Mycobacteriales</taxon>
        <taxon>Corynebacteriaceae</taxon>
        <taxon>Corynebacterium</taxon>
    </lineage>
</organism>
<dbReference type="AlphaFoldDB" id="A0A1Q2HXU2"/>
<gene>
    <name evidence="1" type="ORF">CGLAU_08660</name>
</gene>
<protein>
    <submittedName>
        <fullName evidence="1">Abi-like protein</fullName>
    </submittedName>
</protein>
<proteinExistence type="predicted"/>
<dbReference type="Pfam" id="PF07751">
    <property type="entry name" value="Abi_2"/>
    <property type="match status" value="1"/>
</dbReference>
<sequence length="311" mass="35708">MRGGLCYSEAVNRRKKFLAIDDQVNLLEKRGLTLPSRRETEEFLKRQNYYRLSGYSRFFQRDPANGDERFVEGTHWNDIIEIYDLDRALRVLLLSGIQEAEIAARTAFALSEGEIHSPYEQYLRRSSYKSPKNPTSIRTHELIKGELSRSKEPYIEKYRRDSSSNGGDWYYDVPVWAAVEALSLGTLSKAISFRNDGNAVYERTAEILGTGKRFLTSQLRSFTFVRNKCAHSSRLWNCYVLDQPAVPDGVRRRAEKMAKTSYDNNSVLSVIVALDNFLYRAEIREGLLDEFLDTVAGSPIFRDGIASPRRS</sequence>